<dbReference type="AlphaFoldDB" id="A0A173MR55"/>
<organism evidence="3 4">
    <name type="scientific">Filimonas lacunae</name>
    <dbReference type="NCBI Taxonomy" id="477680"/>
    <lineage>
        <taxon>Bacteria</taxon>
        <taxon>Pseudomonadati</taxon>
        <taxon>Bacteroidota</taxon>
        <taxon>Chitinophagia</taxon>
        <taxon>Chitinophagales</taxon>
        <taxon>Chitinophagaceae</taxon>
        <taxon>Filimonas</taxon>
    </lineage>
</organism>
<gene>
    <name evidence="3" type="ORF">SAMN05421788_1011294</name>
</gene>
<dbReference type="STRING" id="477680.SAMN05421788_1011294"/>
<dbReference type="Gene3D" id="1.10.540.10">
    <property type="entry name" value="Acyl-CoA dehydrogenase/oxidase, N-terminal domain"/>
    <property type="match status" value="1"/>
</dbReference>
<dbReference type="InterPro" id="IPR036250">
    <property type="entry name" value="AcylCo_DH-like_C"/>
</dbReference>
<accession>A0A173MR55</accession>
<evidence type="ECO:0000256" key="1">
    <source>
        <dbReference type="ARBA" id="ARBA00023002"/>
    </source>
</evidence>
<dbReference type="Gene3D" id="1.20.140.10">
    <property type="entry name" value="Butyryl-CoA Dehydrogenase, subunit A, domain 3"/>
    <property type="match status" value="1"/>
</dbReference>
<dbReference type="EMBL" id="FTOR01000001">
    <property type="protein sequence ID" value="SIS80104.1"/>
    <property type="molecule type" value="Genomic_DNA"/>
</dbReference>
<dbReference type="InterPro" id="IPR037069">
    <property type="entry name" value="AcylCoA_DH/ox_N_sf"/>
</dbReference>
<dbReference type="GO" id="GO:0016627">
    <property type="term" value="F:oxidoreductase activity, acting on the CH-CH group of donors"/>
    <property type="evidence" value="ECO:0007669"/>
    <property type="project" value="InterPro"/>
</dbReference>
<reference evidence="4" key="1">
    <citation type="submission" date="2017-01" db="EMBL/GenBank/DDBJ databases">
        <authorList>
            <person name="Varghese N."/>
            <person name="Submissions S."/>
        </authorList>
    </citation>
    <scope>NUCLEOTIDE SEQUENCE [LARGE SCALE GENOMIC DNA]</scope>
    <source>
        <strain evidence="4">DSM 21054</strain>
    </source>
</reference>
<evidence type="ECO:0000313" key="3">
    <source>
        <dbReference type="EMBL" id="SIS80104.1"/>
    </source>
</evidence>
<dbReference type="Pfam" id="PF08028">
    <property type="entry name" value="Acyl-CoA_dh_2"/>
    <property type="match status" value="1"/>
</dbReference>
<dbReference type="Gene3D" id="2.40.110.10">
    <property type="entry name" value="Butyryl-CoA Dehydrogenase, subunit A, domain 2"/>
    <property type="match status" value="1"/>
</dbReference>
<feature type="domain" description="Acyl-CoA dehydrogenase C-terminal" evidence="2">
    <location>
        <begin position="237"/>
        <end position="359"/>
    </location>
</feature>
<dbReference type="SUPFAM" id="SSF47203">
    <property type="entry name" value="Acyl-CoA dehydrogenase C-terminal domain-like"/>
    <property type="match status" value="1"/>
</dbReference>
<evidence type="ECO:0000259" key="2">
    <source>
        <dbReference type="Pfam" id="PF08028"/>
    </source>
</evidence>
<proteinExistence type="predicted"/>
<dbReference type="RefSeq" id="WP_084206057.1">
    <property type="nucleotide sequence ID" value="NZ_AP017422.1"/>
</dbReference>
<evidence type="ECO:0000313" key="4">
    <source>
        <dbReference type="Proteomes" id="UP000186917"/>
    </source>
</evidence>
<protein>
    <submittedName>
        <fullName evidence="3">Acyl-CoA dehydrogenase</fullName>
    </submittedName>
</protein>
<dbReference type="InterPro" id="IPR009100">
    <property type="entry name" value="AcylCoA_DH/oxidase_NM_dom_sf"/>
</dbReference>
<name>A0A173MR55_9BACT</name>
<dbReference type="GO" id="GO:0050660">
    <property type="term" value="F:flavin adenine dinucleotide binding"/>
    <property type="evidence" value="ECO:0007669"/>
    <property type="project" value="InterPro"/>
</dbReference>
<dbReference type="PIRSF" id="PIRSF016578">
    <property type="entry name" value="HsaA"/>
    <property type="match status" value="1"/>
</dbReference>
<dbReference type="OrthoDB" id="1170793at2"/>
<dbReference type="Proteomes" id="UP000186917">
    <property type="component" value="Unassembled WGS sequence"/>
</dbReference>
<dbReference type="InterPro" id="IPR046373">
    <property type="entry name" value="Acyl-CoA_Oxase/DH_mid-dom_sf"/>
</dbReference>
<dbReference type="SUPFAM" id="SSF56645">
    <property type="entry name" value="Acyl-CoA dehydrogenase NM domain-like"/>
    <property type="match status" value="1"/>
</dbReference>
<dbReference type="KEGG" id="fln:FLA_5914"/>
<keyword evidence="1" id="KW-0560">Oxidoreductase</keyword>
<dbReference type="InterPro" id="IPR013107">
    <property type="entry name" value="Acyl-CoA_DH_C"/>
</dbReference>
<keyword evidence="4" id="KW-1185">Reference proteome</keyword>
<sequence>MTNQLHHPSVCLTPEQTTIIRNNVHKAEAAEQLQPEQIALAVEQRWFTMLVPLQYNGLQKALPEMVRLEEAIAWADGSMGWVVTLCSGAGWFGGFMQPSLADAVFANPHACLAGSGAATGTAEETAEGYLVSGKWWHASGAPHNTVFTANCRLVKEGKVLTDAAGQPLVKAFALMREEVTLIPTWQSFGLVATASHAFEVQQLLVPANRLFAIEPDAAIIKAPLYQYPFLQLAEVTLAANISGMALHFIEEAEAIVQQKNEKEQPVAQQYVRDAQEMMEQARRIFYTSLDASWQQQVFTGEVSVEALQEISVAARTLAAKSIQAVQMLYSYCGLAAANKHSVINQVWRDIHTASQHSLLVYPR</sequence>